<evidence type="ECO:0000313" key="2">
    <source>
        <dbReference type="Proteomes" id="UP000501830"/>
    </source>
</evidence>
<keyword evidence="2" id="KW-1185">Reference proteome</keyword>
<dbReference type="InterPro" id="IPR025384">
    <property type="entry name" value="DUF4298"/>
</dbReference>
<reference evidence="1 2" key="1">
    <citation type="journal article" date="2017" name="Int. J. Syst. Evol. Microbiol.">
        <title>Jeotgalibaca porci sp. nov. and Jeotgalibaca arthritidis sp. nov., isolated from pigs, and emended description of the genus Jeotgalibaca.</title>
        <authorList>
            <person name="Zamora L."/>
            <person name="Perez-Sancho M."/>
            <person name="Dominguez L."/>
            <person name="Fernandez-Garayzabal J.F."/>
            <person name="Vela A.I."/>
        </authorList>
    </citation>
    <scope>NUCLEOTIDE SEQUENCE [LARGE SCALE GENOMIC DNA]</scope>
    <source>
        <strain evidence="1 2">CCUG 69148</strain>
    </source>
</reference>
<name>A0A6G7WIU4_9LACT</name>
<dbReference type="KEGG" id="jpo:G7058_08750"/>
<protein>
    <submittedName>
        <fullName evidence="1">DUF4298 domain-containing protein</fullName>
    </submittedName>
</protein>
<dbReference type="RefSeq" id="WP_166063172.1">
    <property type="nucleotide sequence ID" value="NZ_CP049889.1"/>
</dbReference>
<organism evidence="1 2">
    <name type="scientific">Jeotgalibaca porci</name>
    <dbReference type="NCBI Taxonomy" id="1868793"/>
    <lineage>
        <taxon>Bacteria</taxon>
        <taxon>Bacillati</taxon>
        <taxon>Bacillota</taxon>
        <taxon>Bacilli</taxon>
        <taxon>Lactobacillales</taxon>
        <taxon>Carnobacteriaceae</taxon>
        <taxon>Jeotgalibaca</taxon>
    </lineage>
</organism>
<dbReference type="AlphaFoldDB" id="A0A6G7WIU4"/>
<dbReference type="GeneID" id="94553369"/>
<accession>A0A6G7WIU4</accession>
<proteinExistence type="predicted"/>
<dbReference type="EMBL" id="CP049889">
    <property type="protein sequence ID" value="QIK52111.1"/>
    <property type="molecule type" value="Genomic_DNA"/>
</dbReference>
<dbReference type="Proteomes" id="UP000501830">
    <property type="component" value="Chromosome"/>
</dbReference>
<evidence type="ECO:0000313" key="1">
    <source>
        <dbReference type="EMBL" id="QIK52111.1"/>
    </source>
</evidence>
<dbReference type="Pfam" id="PF14131">
    <property type="entry name" value="DUF4298"/>
    <property type="match status" value="1"/>
</dbReference>
<gene>
    <name evidence="1" type="ORF">G7058_08750</name>
</gene>
<sequence>MDNSERISTMEKHMNDYNYALSRLEDALDQFEKKQTDLAVLSEYYGSETWYADRESDDEGKLPPTLARGVLTEDLIFNALIDNKNIAIKLLEVATKIIKER</sequence>